<protein>
    <recommendedName>
        <fullName evidence="7">C2H2-type domain-containing protein</fullName>
    </recommendedName>
</protein>
<evidence type="ECO:0000313" key="8">
    <source>
        <dbReference type="EMBL" id="KAG6376153.1"/>
    </source>
</evidence>
<feature type="domain" description="C2H2-type" evidence="7">
    <location>
        <begin position="414"/>
        <end position="443"/>
    </location>
</feature>
<feature type="domain" description="C2H2-type" evidence="7">
    <location>
        <begin position="354"/>
        <end position="383"/>
    </location>
</feature>
<proteinExistence type="predicted"/>
<evidence type="ECO:0000256" key="5">
    <source>
        <dbReference type="PROSITE-ProRule" id="PRU00042"/>
    </source>
</evidence>
<dbReference type="AlphaFoldDB" id="A0A8I2YSE9"/>
<dbReference type="PANTHER" id="PTHR14003:SF22">
    <property type="entry name" value="FINGER DOMAIN PROTEIN, PUTATIVE (AFU_ORTHOLOGUE AFUA_4G11480)-RELATED"/>
    <property type="match status" value="1"/>
</dbReference>
<evidence type="ECO:0000256" key="4">
    <source>
        <dbReference type="ARBA" id="ARBA00022833"/>
    </source>
</evidence>
<dbReference type="FunFam" id="3.30.160.60:FF:002343">
    <property type="entry name" value="Zinc finger protein 33A"/>
    <property type="match status" value="1"/>
</dbReference>
<evidence type="ECO:0000256" key="2">
    <source>
        <dbReference type="ARBA" id="ARBA00022737"/>
    </source>
</evidence>
<feature type="domain" description="C2H2-type" evidence="7">
    <location>
        <begin position="444"/>
        <end position="468"/>
    </location>
</feature>
<dbReference type="PROSITE" id="PS00028">
    <property type="entry name" value="ZINC_FINGER_C2H2_1"/>
    <property type="match status" value="4"/>
</dbReference>
<sequence>MEHDEHEPVLDLSDVVHDDPLGSEDDLIHEQDAIDVSDAQHVPSFADSTHHSHSSPPDHPLSSVSENFSVEMLEREIATLLHQNASAASAALLSAAAQQRQEQALAEHDGREQPNGAAQGSRHEGSHHADELGIAELGLNLSGIAAMLQAAHAHATSNGRHMESSKGNGISVERGQPTTRTTPAFRSLTAGDNDDYAAEERSHEDLDLAYLEGTSGDHAENDRDRESETRSPDRSRTEGPLSDPHSGVPGEFNDISDILNHLSSHFEAETDSDHQCLPSSAETTSPVSRSRSDHTPPRSPRGAKSPSRLTRPVAQPVASTSSSPRKPVTESKKPKRKDKDIDGEKDKDKVPSVHTCQDPQCRKSFTRRSDLARHMRIHTGERPFVCGHAGCGKTFIQRSALHVHQRVHTGEKPHSCEYPGCGKTFGDSSSLARHRRTHTGKRPYKCEDAECEKTFTRRTTLTQHMRTHDPTWEPDPTM</sequence>
<dbReference type="OrthoDB" id="2668428at2759"/>
<feature type="region of interest" description="Disordered" evidence="6">
    <location>
        <begin position="213"/>
        <end position="255"/>
    </location>
</feature>
<keyword evidence="9" id="KW-1185">Reference proteome</keyword>
<accession>A0A8I2YSE9</accession>
<reference evidence="8" key="1">
    <citation type="submission" date="2021-03" db="EMBL/GenBank/DDBJ databases">
        <title>Evolutionary innovations through gain and loss of genes in the ectomycorrhizal Boletales.</title>
        <authorList>
            <person name="Wu G."/>
            <person name="Miyauchi S."/>
            <person name="Morin E."/>
            <person name="Yang Z.-L."/>
            <person name="Xu J."/>
            <person name="Martin F.M."/>
        </authorList>
    </citation>
    <scope>NUCLEOTIDE SEQUENCE</scope>
    <source>
        <strain evidence="8">BR01</strain>
    </source>
</reference>
<keyword evidence="3 5" id="KW-0863">Zinc-finger</keyword>
<dbReference type="InterPro" id="IPR013087">
    <property type="entry name" value="Znf_C2H2_type"/>
</dbReference>
<feature type="region of interest" description="Disordered" evidence="6">
    <location>
        <begin position="155"/>
        <end position="192"/>
    </location>
</feature>
<evidence type="ECO:0000256" key="1">
    <source>
        <dbReference type="ARBA" id="ARBA00022723"/>
    </source>
</evidence>
<dbReference type="Pfam" id="PF00096">
    <property type="entry name" value="zf-C2H2"/>
    <property type="match status" value="4"/>
</dbReference>
<dbReference type="GO" id="GO:0008270">
    <property type="term" value="F:zinc ion binding"/>
    <property type="evidence" value="ECO:0007669"/>
    <property type="project" value="UniProtKB-KW"/>
</dbReference>
<keyword evidence="1" id="KW-0479">Metal-binding</keyword>
<organism evidence="8 9">
    <name type="scientific">Boletus reticuloceps</name>
    <dbReference type="NCBI Taxonomy" id="495285"/>
    <lineage>
        <taxon>Eukaryota</taxon>
        <taxon>Fungi</taxon>
        <taxon>Dikarya</taxon>
        <taxon>Basidiomycota</taxon>
        <taxon>Agaricomycotina</taxon>
        <taxon>Agaricomycetes</taxon>
        <taxon>Agaricomycetidae</taxon>
        <taxon>Boletales</taxon>
        <taxon>Boletineae</taxon>
        <taxon>Boletaceae</taxon>
        <taxon>Boletoideae</taxon>
        <taxon>Boletus</taxon>
    </lineage>
</organism>
<dbReference type="SUPFAM" id="SSF57667">
    <property type="entry name" value="beta-beta-alpha zinc fingers"/>
    <property type="match status" value="2"/>
</dbReference>
<feature type="region of interest" description="Disordered" evidence="6">
    <location>
        <begin position="1"/>
        <end position="64"/>
    </location>
</feature>
<dbReference type="Proteomes" id="UP000683000">
    <property type="component" value="Unassembled WGS sequence"/>
</dbReference>
<feature type="compositionally biased region" description="Basic and acidic residues" evidence="6">
    <location>
        <begin position="327"/>
        <end position="351"/>
    </location>
</feature>
<dbReference type="PROSITE" id="PS50157">
    <property type="entry name" value="ZINC_FINGER_C2H2_2"/>
    <property type="match status" value="4"/>
</dbReference>
<evidence type="ECO:0000313" key="9">
    <source>
        <dbReference type="Proteomes" id="UP000683000"/>
    </source>
</evidence>
<dbReference type="SMART" id="SM00355">
    <property type="entry name" value="ZnF_C2H2"/>
    <property type="match status" value="4"/>
</dbReference>
<feature type="domain" description="C2H2-type" evidence="7">
    <location>
        <begin position="384"/>
        <end position="413"/>
    </location>
</feature>
<keyword evidence="4" id="KW-0862">Zinc</keyword>
<dbReference type="GO" id="GO:0000981">
    <property type="term" value="F:DNA-binding transcription factor activity, RNA polymerase II-specific"/>
    <property type="evidence" value="ECO:0007669"/>
    <property type="project" value="UniProtKB-ARBA"/>
</dbReference>
<feature type="region of interest" description="Disordered" evidence="6">
    <location>
        <begin position="99"/>
        <end position="128"/>
    </location>
</feature>
<feature type="compositionally biased region" description="Basic and acidic residues" evidence="6">
    <location>
        <begin position="215"/>
        <end position="237"/>
    </location>
</feature>
<keyword evidence="2" id="KW-0677">Repeat</keyword>
<comment type="caution">
    <text evidence="8">The sequence shown here is derived from an EMBL/GenBank/DDBJ whole genome shotgun (WGS) entry which is preliminary data.</text>
</comment>
<dbReference type="FunFam" id="3.30.160.60:FF:000125">
    <property type="entry name" value="Putative zinc finger protein 143"/>
    <property type="match status" value="1"/>
</dbReference>
<gene>
    <name evidence="8" type="ORF">JVT61DRAFT_2127</name>
</gene>
<dbReference type="EMBL" id="JAGFBS010000012">
    <property type="protein sequence ID" value="KAG6376153.1"/>
    <property type="molecule type" value="Genomic_DNA"/>
</dbReference>
<dbReference type="FunFam" id="3.30.160.60:FF:000624">
    <property type="entry name" value="zinc finger protein 697"/>
    <property type="match status" value="1"/>
</dbReference>
<dbReference type="PANTHER" id="PTHR14003">
    <property type="entry name" value="TRANSCRIPTIONAL REPRESSOR PROTEIN YY"/>
    <property type="match status" value="1"/>
</dbReference>
<dbReference type="InterPro" id="IPR036236">
    <property type="entry name" value="Znf_C2H2_sf"/>
</dbReference>
<feature type="compositionally biased region" description="Polar residues" evidence="6">
    <location>
        <begin position="277"/>
        <end position="289"/>
    </location>
</feature>
<feature type="region of interest" description="Disordered" evidence="6">
    <location>
        <begin position="269"/>
        <end position="361"/>
    </location>
</feature>
<evidence type="ECO:0000259" key="7">
    <source>
        <dbReference type="PROSITE" id="PS50157"/>
    </source>
</evidence>
<dbReference type="GO" id="GO:0031519">
    <property type="term" value="C:PcG protein complex"/>
    <property type="evidence" value="ECO:0007669"/>
    <property type="project" value="TreeGrafter"/>
</dbReference>
<evidence type="ECO:0000256" key="6">
    <source>
        <dbReference type="SAM" id="MobiDB-lite"/>
    </source>
</evidence>
<dbReference type="Gene3D" id="3.30.160.60">
    <property type="entry name" value="Classic Zinc Finger"/>
    <property type="match status" value="4"/>
</dbReference>
<dbReference type="GO" id="GO:0000785">
    <property type="term" value="C:chromatin"/>
    <property type="evidence" value="ECO:0007669"/>
    <property type="project" value="TreeGrafter"/>
</dbReference>
<feature type="compositionally biased region" description="Basic and acidic residues" evidence="6">
    <location>
        <begin position="1"/>
        <end position="32"/>
    </location>
</feature>
<dbReference type="GO" id="GO:0000978">
    <property type="term" value="F:RNA polymerase II cis-regulatory region sequence-specific DNA binding"/>
    <property type="evidence" value="ECO:0007669"/>
    <property type="project" value="TreeGrafter"/>
</dbReference>
<dbReference type="FunFam" id="3.30.160.60:FF:000072">
    <property type="entry name" value="zinc finger protein 143 isoform X1"/>
    <property type="match status" value="1"/>
</dbReference>
<name>A0A8I2YSE9_9AGAM</name>
<dbReference type="GO" id="GO:0005667">
    <property type="term" value="C:transcription regulator complex"/>
    <property type="evidence" value="ECO:0007669"/>
    <property type="project" value="TreeGrafter"/>
</dbReference>
<evidence type="ECO:0000256" key="3">
    <source>
        <dbReference type="ARBA" id="ARBA00022771"/>
    </source>
</evidence>